<protein>
    <submittedName>
        <fullName evidence="17">Chemotaxis protein</fullName>
    </submittedName>
</protein>
<dbReference type="Gene3D" id="3.30.450.20">
    <property type="entry name" value="PAS domain"/>
    <property type="match status" value="1"/>
</dbReference>
<comment type="caution">
    <text evidence="17">The sequence shown here is derived from an EMBL/GenBank/DDBJ whole genome shotgun (WGS) entry which is preliminary data.</text>
</comment>
<dbReference type="Proteomes" id="UP000036097">
    <property type="component" value="Unassembled WGS sequence"/>
</dbReference>
<evidence type="ECO:0000313" key="17">
    <source>
        <dbReference type="EMBL" id="KLV05095.1"/>
    </source>
</evidence>
<dbReference type="CDD" id="cd11386">
    <property type="entry name" value="MCP_signal"/>
    <property type="match status" value="1"/>
</dbReference>
<evidence type="ECO:0000256" key="10">
    <source>
        <dbReference type="ARBA" id="ARBA00029447"/>
    </source>
</evidence>
<evidence type="ECO:0000259" key="16">
    <source>
        <dbReference type="PROSITE" id="PS50885"/>
    </source>
</evidence>
<feature type="domain" description="HAMP" evidence="16">
    <location>
        <begin position="188"/>
        <end position="242"/>
    </location>
</feature>
<sequence>MKKIILIVVSIMFAIAAITSISSTSYISHQEIDKIILKKSTAQAELLAKNVEYILSSSSAPIDDLQALLLSLKSRTDISYAVVIDKNIKAVAHSDVEKINKIYNDSYTIDSAARGKAQHSKWYADVQEVWVYDIMVPVYVNGQLYGALDIGIPITEVSDAANDIMMTQLIVILSIFVLCGCALMVLLGRMFKPLVGLQYALENISKGDGDLTIRLPVKGDDEIAHISKAFNVFISKINDIVAQVVNTGHALGQSASEVRNQSQHALSRGHEQSEQSLLVVTSMNEMIATISEISQNAAGAAESAEQANLETQEGRQILQHATSKIVALAEQMNAMAEVITALAGKTQSIGSILDVIRGISEQTNLLALNAAIEAARAGEAGRGFAVVADEVRNLATKTAHSTEEIQTMIDQLQHEAQNAVDAMDSSKQLTAEGAESTEKAQQALELISAQVMTILDMNTQVATATEEQSSVANEINLNMDTVDRSVKVGLEASQELEQTSRELAELAKDLDQQVGSFRV</sequence>
<feature type="coiled-coil region" evidence="12">
    <location>
        <begin position="489"/>
        <end position="516"/>
    </location>
</feature>
<dbReference type="PROSITE" id="PS50111">
    <property type="entry name" value="CHEMOTAXIS_TRANSDUC_2"/>
    <property type="match status" value="1"/>
</dbReference>
<dbReference type="OrthoDB" id="2489132at2"/>
<dbReference type="InterPro" id="IPR003660">
    <property type="entry name" value="HAMP_dom"/>
</dbReference>
<dbReference type="Gene3D" id="1.10.287.950">
    <property type="entry name" value="Methyl-accepting chemotaxis protein"/>
    <property type="match status" value="1"/>
</dbReference>
<keyword evidence="9 11" id="KW-0807">Transducer</keyword>
<evidence type="ECO:0000256" key="4">
    <source>
        <dbReference type="ARBA" id="ARBA00022500"/>
    </source>
</evidence>
<dbReference type="SUPFAM" id="SSF58104">
    <property type="entry name" value="Methyl-accepting chemotaxis protein (MCP) signaling domain"/>
    <property type="match status" value="1"/>
</dbReference>
<dbReference type="InterPro" id="IPR029151">
    <property type="entry name" value="Sensor-like_sf"/>
</dbReference>
<feature type="transmembrane region" description="Helical" evidence="13">
    <location>
        <begin position="165"/>
        <end position="187"/>
    </location>
</feature>
<evidence type="ECO:0000256" key="6">
    <source>
        <dbReference type="ARBA" id="ARBA00022692"/>
    </source>
</evidence>
<dbReference type="GO" id="GO:0007165">
    <property type="term" value="P:signal transduction"/>
    <property type="evidence" value="ECO:0007669"/>
    <property type="project" value="UniProtKB-KW"/>
</dbReference>
<feature type="domain" description="Methyl-accepting transducer" evidence="14">
    <location>
        <begin position="247"/>
        <end position="483"/>
    </location>
</feature>
<evidence type="ECO:0000256" key="9">
    <source>
        <dbReference type="ARBA" id="ARBA00023224"/>
    </source>
</evidence>
<keyword evidence="2" id="KW-1003">Cell membrane</keyword>
<dbReference type="Pfam" id="PF00672">
    <property type="entry name" value="HAMP"/>
    <property type="match status" value="1"/>
</dbReference>
<dbReference type="PANTHER" id="PTHR32089:SF39">
    <property type="entry name" value="METHYL-ACCEPTING CHEMOTAXIS PROTEIN HLYB"/>
    <property type="match status" value="1"/>
</dbReference>
<evidence type="ECO:0000256" key="3">
    <source>
        <dbReference type="ARBA" id="ARBA00022481"/>
    </source>
</evidence>
<dbReference type="SMART" id="SM00283">
    <property type="entry name" value="MA"/>
    <property type="match status" value="1"/>
</dbReference>
<dbReference type="EMBL" id="LDOT01000016">
    <property type="protein sequence ID" value="KLV05095.1"/>
    <property type="molecule type" value="Genomic_DNA"/>
</dbReference>
<dbReference type="Pfam" id="PF17203">
    <property type="entry name" value="sCache_3_2"/>
    <property type="match status" value="1"/>
</dbReference>
<dbReference type="PATRIC" id="fig|1195763.3.peg.2734"/>
<gene>
    <name evidence="17" type="ORF">ABT56_12920</name>
</gene>
<dbReference type="GO" id="GO:0005886">
    <property type="term" value="C:plasma membrane"/>
    <property type="evidence" value="ECO:0007669"/>
    <property type="project" value="UniProtKB-SubCell"/>
</dbReference>
<proteinExistence type="inferred from homology"/>
<evidence type="ECO:0000256" key="1">
    <source>
        <dbReference type="ARBA" id="ARBA00004429"/>
    </source>
</evidence>
<name>A0A0J1GZV1_9GAMM</name>
<evidence type="ECO:0000256" key="13">
    <source>
        <dbReference type="SAM" id="Phobius"/>
    </source>
</evidence>
<dbReference type="PROSITE" id="PS50192">
    <property type="entry name" value="T_SNARE"/>
    <property type="match status" value="1"/>
</dbReference>
<dbReference type="PANTHER" id="PTHR32089">
    <property type="entry name" value="METHYL-ACCEPTING CHEMOTAXIS PROTEIN MCPB"/>
    <property type="match status" value="1"/>
</dbReference>
<comment type="similarity">
    <text evidence="10">Belongs to the methyl-accepting chemotaxis (MCP) protein family.</text>
</comment>
<dbReference type="InterPro" id="IPR000727">
    <property type="entry name" value="T_SNARE_dom"/>
</dbReference>
<keyword evidence="12" id="KW-0175">Coiled coil</keyword>
<evidence type="ECO:0000259" key="15">
    <source>
        <dbReference type="PROSITE" id="PS50192"/>
    </source>
</evidence>
<dbReference type="RefSeq" id="WP_047879299.1">
    <property type="nucleotide sequence ID" value="NZ_LDOT01000016.1"/>
</dbReference>
<evidence type="ECO:0000256" key="8">
    <source>
        <dbReference type="ARBA" id="ARBA00023136"/>
    </source>
</evidence>
<evidence type="ECO:0000256" key="11">
    <source>
        <dbReference type="PROSITE-ProRule" id="PRU00284"/>
    </source>
</evidence>
<evidence type="ECO:0000256" key="5">
    <source>
        <dbReference type="ARBA" id="ARBA00022519"/>
    </source>
</evidence>
<evidence type="ECO:0000259" key="14">
    <source>
        <dbReference type="PROSITE" id="PS50111"/>
    </source>
</evidence>
<keyword evidence="5" id="KW-0997">Cell inner membrane</keyword>
<feature type="domain" description="T-SNARE coiled-coil homology" evidence="15">
    <location>
        <begin position="434"/>
        <end position="496"/>
    </location>
</feature>
<keyword evidence="7 13" id="KW-1133">Transmembrane helix</keyword>
<dbReference type="SMART" id="SM00304">
    <property type="entry name" value="HAMP"/>
    <property type="match status" value="1"/>
</dbReference>
<reference evidence="17 18" key="1">
    <citation type="submission" date="2015-05" db="EMBL/GenBank/DDBJ databases">
        <title>Photobacterium galathea sp. nov.</title>
        <authorList>
            <person name="Machado H."/>
            <person name="Gram L."/>
        </authorList>
    </citation>
    <scope>NUCLEOTIDE SEQUENCE [LARGE SCALE GENOMIC DNA]</scope>
    <source>
        <strain evidence="17 18">CGMCC 1.12159</strain>
    </source>
</reference>
<dbReference type="SUPFAM" id="SSF103190">
    <property type="entry name" value="Sensory domain-like"/>
    <property type="match status" value="1"/>
</dbReference>
<dbReference type="AlphaFoldDB" id="A0A0J1GZV1"/>
<feature type="coiled-coil region" evidence="12">
    <location>
        <begin position="402"/>
        <end position="429"/>
    </location>
</feature>
<keyword evidence="18" id="KW-1185">Reference proteome</keyword>
<evidence type="ECO:0000256" key="7">
    <source>
        <dbReference type="ARBA" id="ARBA00022989"/>
    </source>
</evidence>
<organism evidence="17 18">
    <name type="scientific">Photobacterium aquae</name>
    <dbReference type="NCBI Taxonomy" id="1195763"/>
    <lineage>
        <taxon>Bacteria</taxon>
        <taxon>Pseudomonadati</taxon>
        <taxon>Pseudomonadota</taxon>
        <taxon>Gammaproteobacteria</taxon>
        <taxon>Vibrionales</taxon>
        <taxon>Vibrionaceae</taxon>
        <taxon>Photobacterium</taxon>
    </lineage>
</organism>
<dbReference type="FunFam" id="1.10.287.950:FF:000001">
    <property type="entry name" value="Methyl-accepting chemotaxis sensory transducer"/>
    <property type="match status" value="1"/>
</dbReference>
<keyword evidence="6 13" id="KW-0812">Transmembrane</keyword>
<accession>A0A0J1GZV1</accession>
<keyword evidence="3" id="KW-0488">Methylation</keyword>
<dbReference type="CDD" id="cd06225">
    <property type="entry name" value="HAMP"/>
    <property type="match status" value="1"/>
</dbReference>
<keyword evidence="8 13" id="KW-0472">Membrane</keyword>
<evidence type="ECO:0000256" key="2">
    <source>
        <dbReference type="ARBA" id="ARBA00022475"/>
    </source>
</evidence>
<evidence type="ECO:0000256" key="12">
    <source>
        <dbReference type="SAM" id="Coils"/>
    </source>
</evidence>
<comment type="subcellular location">
    <subcellularLocation>
        <location evidence="1">Cell inner membrane</location>
        <topology evidence="1">Multi-pass membrane protein</topology>
    </subcellularLocation>
</comment>
<keyword evidence="4" id="KW-0145">Chemotaxis</keyword>
<dbReference type="STRING" id="1195763.ABT56_12920"/>
<dbReference type="GO" id="GO:0006935">
    <property type="term" value="P:chemotaxis"/>
    <property type="evidence" value="ECO:0007669"/>
    <property type="project" value="UniProtKB-KW"/>
</dbReference>
<evidence type="ECO:0000313" key="18">
    <source>
        <dbReference type="Proteomes" id="UP000036097"/>
    </source>
</evidence>
<dbReference type="InterPro" id="IPR033463">
    <property type="entry name" value="sCache_3"/>
</dbReference>
<dbReference type="InterPro" id="IPR004089">
    <property type="entry name" value="MCPsignal_dom"/>
</dbReference>
<dbReference type="PROSITE" id="PS50885">
    <property type="entry name" value="HAMP"/>
    <property type="match status" value="1"/>
</dbReference>
<dbReference type="Pfam" id="PF00015">
    <property type="entry name" value="MCPsignal"/>
    <property type="match status" value="1"/>
</dbReference>